<feature type="chain" id="PRO_5004830290" description="Secreted peptide" evidence="1">
    <location>
        <begin position="19"/>
        <end position="132"/>
    </location>
</feature>
<evidence type="ECO:0008006" key="4">
    <source>
        <dbReference type="Google" id="ProtNLM"/>
    </source>
</evidence>
<dbReference type="Proteomes" id="UP000018958">
    <property type="component" value="Unassembled WGS sequence"/>
</dbReference>
<dbReference type="EMBL" id="ANIX01000834">
    <property type="protein sequence ID" value="ETP23092.1"/>
    <property type="molecule type" value="Genomic_DNA"/>
</dbReference>
<organism evidence="2 3">
    <name type="scientific">Phytophthora nicotianae CJ01A1</name>
    <dbReference type="NCBI Taxonomy" id="1317063"/>
    <lineage>
        <taxon>Eukaryota</taxon>
        <taxon>Sar</taxon>
        <taxon>Stramenopiles</taxon>
        <taxon>Oomycota</taxon>
        <taxon>Peronosporomycetes</taxon>
        <taxon>Peronosporales</taxon>
        <taxon>Peronosporaceae</taxon>
        <taxon>Phytophthora</taxon>
    </lineage>
</organism>
<name>W2XKT0_PHYNI</name>
<feature type="signal peptide" evidence="1">
    <location>
        <begin position="1"/>
        <end position="18"/>
    </location>
</feature>
<gene>
    <name evidence="2" type="ORF">F441_03715</name>
</gene>
<proteinExistence type="predicted"/>
<keyword evidence="1" id="KW-0732">Signal</keyword>
<evidence type="ECO:0000256" key="1">
    <source>
        <dbReference type="SAM" id="SignalP"/>
    </source>
</evidence>
<evidence type="ECO:0000313" key="2">
    <source>
        <dbReference type="EMBL" id="ETP23092.1"/>
    </source>
</evidence>
<reference evidence="2 3" key="1">
    <citation type="submission" date="2013-11" db="EMBL/GenBank/DDBJ databases">
        <title>The Genome Sequence of Phytophthora parasitica CJ01A1.</title>
        <authorList>
            <consortium name="The Broad Institute Genomics Platform"/>
            <person name="Russ C."/>
            <person name="Tyler B."/>
            <person name="Panabieres F."/>
            <person name="Shan W."/>
            <person name="Tripathy S."/>
            <person name="Grunwald N."/>
            <person name="Machado M."/>
            <person name="Johnson C.S."/>
            <person name="Walker B."/>
            <person name="Young S.K."/>
            <person name="Zeng Q."/>
            <person name="Gargeya S."/>
            <person name="Fitzgerald M."/>
            <person name="Haas B."/>
            <person name="Abouelleil A."/>
            <person name="Allen A.W."/>
            <person name="Alvarado L."/>
            <person name="Arachchi H.M."/>
            <person name="Berlin A.M."/>
            <person name="Chapman S.B."/>
            <person name="Gainer-Dewar J."/>
            <person name="Goldberg J."/>
            <person name="Griggs A."/>
            <person name="Gujja S."/>
            <person name="Hansen M."/>
            <person name="Howarth C."/>
            <person name="Imamovic A."/>
            <person name="Ireland A."/>
            <person name="Larimer J."/>
            <person name="McCowan C."/>
            <person name="Murphy C."/>
            <person name="Pearson M."/>
            <person name="Poon T.W."/>
            <person name="Priest M."/>
            <person name="Roberts A."/>
            <person name="Saif S."/>
            <person name="Shea T."/>
            <person name="Sisk P."/>
            <person name="Sykes S."/>
            <person name="Wortman J."/>
            <person name="Nusbaum C."/>
            <person name="Birren B."/>
        </authorList>
    </citation>
    <scope>NUCLEOTIDE SEQUENCE [LARGE SCALE GENOMIC DNA]</scope>
    <source>
        <strain evidence="2 3">CJ01A1</strain>
    </source>
</reference>
<sequence>MFSLALVISLASVPPFASVFPEVAGFSVSPVFSLAFTLPLAPVLFVTSVFSVAQGPLWCPCSPWRRDLVGARVLIGVLPLAGARDLVVRPVHLLAPVCSLASWLPLHPLLIGARVLVAVRDIRIGSARRKFV</sequence>
<dbReference type="AlphaFoldDB" id="W2XKT0"/>
<accession>W2XKT0</accession>
<comment type="caution">
    <text evidence="2">The sequence shown here is derived from an EMBL/GenBank/DDBJ whole genome shotgun (WGS) entry which is preliminary data.</text>
</comment>
<evidence type="ECO:0000313" key="3">
    <source>
        <dbReference type="Proteomes" id="UP000018958"/>
    </source>
</evidence>
<protein>
    <recommendedName>
        <fullName evidence="4">Secreted peptide</fullName>
    </recommendedName>
</protein>